<feature type="signal peptide" evidence="3">
    <location>
        <begin position="1"/>
        <end position="24"/>
    </location>
</feature>
<dbReference type="Pfam" id="PF13517">
    <property type="entry name" value="FG-GAP_3"/>
    <property type="match status" value="2"/>
</dbReference>
<dbReference type="GO" id="GO:0004622">
    <property type="term" value="F:phosphatidylcholine lysophospholipase activity"/>
    <property type="evidence" value="ECO:0007669"/>
    <property type="project" value="TreeGrafter"/>
</dbReference>
<organism evidence="5 6">
    <name type="scientific">Fusarium mexicanum</name>
    <dbReference type="NCBI Taxonomy" id="751941"/>
    <lineage>
        <taxon>Eukaryota</taxon>
        <taxon>Fungi</taxon>
        <taxon>Dikarya</taxon>
        <taxon>Ascomycota</taxon>
        <taxon>Pezizomycotina</taxon>
        <taxon>Sordariomycetes</taxon>
        <taxon>Hypocreomycetidae</taxon>
        <taxon>Hypocreales</taxon>
        <taxon>Nectriaceae</taxon>
        <taxon>Fusarium</taxon>
        <taxon>Fusarium fujikuroi species complex</taxon>
    </lineage>
</organism>
<evidence type="ECO:0000259" key="4">
    <source>
        <dbReference type="Pfam" id="PF13472"/>
    </source>
</evidence>
<sequence length="1222" mass="135431">MRSFLGSFALLLFLSLSLVYPGSTSPVSAREPDSLSLFEDHEVSHLQYRAEAQRFYLRIMPLGASIMRGSNDTPDLRGRGFRNFLRDKLRVLGWKVNMVGSFKNGQDFADNDTEGYPGFVVGPEDGTGSNSVHNRVIESVPKYKPNLVLINVGFNDANANNGAGNDLPNVGRRMEALLRTVFKLSPDTVVILSTLIPSRDRDTNVQYINRQYVNVANKLKLQGFKIELADMHTGFITTDMLNPADGTHPNYDGAQRMASVWEEAIAQVAARKDWLKEPSSDVNFKDDDTSSKQTCEKSPDSGANDPRSGEQVLYAKSADIQNDGTYKHSSTSKGIIMKFFRNPTAPTEKQSRVYAAQIVNAGNAQRGGERDDYVAINGDTASEPAVYWLNDGTGGIDSSNQRVRLDFGIRWGDVNNDGLDDFICLRPSGEMHVSINQGKDPATFKYVGKWKDAVDGYPQANVRLGDIDGDGRLDYCVISSAGALRCWRNGGIQADSVEYWQDLGTVWTTEGKDVGGSDGKFNIDDMRLGQSQMDSSTKQTQANPTSRSVDINGDFRSDCLWVDRTGRVVTWINQRGQGTDIGDRNNIIFGLMTSDFKTDYMYWDSKADENTNVAPLRLWASNGSGGDGVFWGDMTGNGNDDYLWISPEGRVAIFVNSNKPPDTSRYKDGAWIGKGYVLDTKADRKALHVGDWDGDGKADIIATDRATGALTIWLTSWDGQKFSFNKISSGTSYCKEGWGVGLLDIGPRFADLTGNECVDYLCMEPDGRTTGYLNSCSKDVKLTDVGQVKFAEKQKDRVNFRFVDVDGDGKADYLWVDKFSGDATVWYNRGRASASGNSGSSFKWENKGKAYSGSSRGANMHYPNLGGVGRADMVHVDPDTAFGWVWYNTCPGGGGGDDGGVVPRDPELPFFLPEPICYELRCYGMEDDSTDCGQDPWADDFSDEYSQDDIDLARTLDVNGSTHLDDPTRGLPATNNAFRLAEGCTAVDAIVVEADTLSRQTRLDGWDTEHNPDANCREEAQRQTRIWGSGIALRTPNDYFENMFGSQGYRPPMALCERKLNQMKGRVFNLQIATNSPVDLIAEDTFQSMLDNSMVSTFGQSTILDRFRTVIGVFNYINHPSARTILNRNIRDMRTALIEIGGAVPQLNPAVALFDEFVPAWYQYAARLRRDWLRRLLQATRDRVNDEIRVGNRVPGAQQFINDINYLISRLDDMVAPPIEGT</sequence>
<keyword evidence="1 3" id="KW-0732">Signal</keyword>
<dbReference type="InterPro" id="IPR051532">
    <property type="entry name" value="Ester_Hydrolysis_Enzymes"/>
</dbReference>
<dbReference type="InterPro" id="IPR013517">
    <property type="entry name" value="FG-GAP"/>
</dbReference>
<dbReference type="EMBL" id="JAAOAM010000159">
    <property type="protein sequence ID" value="KAF5542975.1"/>
    <property type="molecule type" value="Genomic_DNA"/>
</dbReference>
<comment type="caution">
    <text evidence="5">The sequence shown here is derived from an EMBL/GenBank/DDBJ whole genome shotgun (WGS) entry which is preliminary data.</text>
</comment>
<dbReference type="InterPro" id="IPR013830">
    <property type="entry name" value="SGNH_hydro"/>
</dbReference>
<dbReference type="SUPFAM" id="SSF69318">
    <property type="entry name" value="Integrin alpha N-terminal domain"/>
    <property type="match status" value="1"/>
</dbReference>
<evidence type="ECO:0000256" key="2">
    <source>
        <dbReference type="SAM" id="MobiDB-lite"/>
    </source>
</evidence>
<dbReference type="PANTHER" id="PTHR30383">
    <property type="entry name" value="THIOESTERASE 1/PROTEASE 1/LYSOPHOSPHOLIPASE L1"/>
    <property type="match status" value="1"/>
</dbReference>
<dbReference type="Pfam" id="PF13472">
    <property type="entry name" value="Lipase_GDSL_2"/>
    <property type="match status" value="1"/>
</dbReference>
<protein>
    <recommendedName>
        <fullName evidence="4">SGNH hydrolase-type esterase domain-containing protein</fullName>
    </recommendedName>
</protein>
<name>A0A8H5IVX0_9HYPO</name>
<reference evidence="5 6" key="1">
    <citation type="submission" date="2020-05" db="EMBL/GenBank/DDBJ databases">
        <title>Identification and distribution of gene clusters putatively required for synthesis of sphingolipid metabolism inhibitors in phylogenetically diverse species of the filamentous fungus Fusarium.</title>
        <authorList>
            <person name="Kim H.-S."/>
            <person name="Busman M."/>
            <person name="Brown D.W."/>
            <person name="Divon H."/>
            <person name="Uhlig S."/>
            <person name="Proctor R.H."/>
        </authorList>
    </citation>
    <scope>NUCLEOTIDE SEQUENCE [LARGE SCALE GENOMIC DNA]</scope>
    <source>
        <strain evidence="5 6">NRRL 53147</strain>
    </source>
</reference>
<accession>A0A8H5IVX0</accession>
<feature type="domain" description="SGNH hydrolase-type esterase" evidence="4">
    <location>
        <begin position="62"/>
        <end position="256"/>
    </location>
</feature>
<feature type="chain" id="PRO_5034519768" description="SGNH hydrolase-type esterase domain-containing protein" evidence="3">
    <location>
        <begin position="25"/>
        <end position="1222"/>
    </location>
</feature>
<dbReference type="InterPro" id="IPR028994">
    <property type="entry name" value="Integrin_alpha_N"/>
</dbReference>
<evidence type="ECO:0000313" key="6">
    <source>
        <dbReference type="Proteomes" id="UP000522262"/>
    </source>
</evidence>
<evidence type="ECO:0000313" key="5">
    <source>
        <dbReference type="EMBL" id="KAF5542975.1"/>
    </source>
</evidence>
<dbReference type="Proteomes" id="UP000522262">
    <property type="component" value="Unassembled WGS sequence"/>
</dbReference>
<dbReference type="PANTHER" id="PTHR30383:SF31">
    <property type="entry name" value="SGNH HYDROLASE-TYPE ESTERASE DOMAIN-CONTAINING PROTEIN-RELATED"/>
    <property type="match status" value="1"/>
</dbReference>
<evidence type="ECO:0000256" key="3">
    <source>
        <dbReference type="SAM" id="SignalP"/>
    </source>
</evidence>
<proteinExistence type="predicted"/>
<dbReference type="InterPro" id="IPR036514">
    <property type="entry name" value="SGNH_hydro_sf"/>
</dbReference>
<dbReference type="SUPFAM" id="SSF52266">
    <property type="entry name" value="SGNH hydrolase"/>
    <property type="match status" value="1"/>
</dbReference>
<feature type="compositionally biased region" description="Basic and acidic residues" evidence="2">
    <location>
        <begin position="279"/>
        <end position="299"/>
    </location>
</feature>
<evidence type="ECO:0000256" key="1">
    <source>
        <dbReference type="ARBA" id="ARBA00022729"/>
    </source>
</evidence>
<feature type="region of interest" description="Disordered" evidence="2">
    <location>
        <begin position="279"/>
        <end position="308"/>
    </location>
</feature>
<dbReference type="AlphaFoldDB" id="A0A8H5IVX0"/>
<dbReference type="Gene3D" id="3.40.50.1110">
    <property type="entry name" value="SGNH hydrolase"/>
    <property type="match status" value="1"/>
</dbReference>
<keyword evidence="6" id="KW-1185">Reference proteome</keyword>
<gene>
    <name evidence="5" type="ORF">FMEXI_7210</name>
</gene>